<reference evidence="1" key="1">
    <citation type="submission" date="2023-04" db="EMBL/GenBank/DDBJ databases">
        <title>A chromosome-level genome assembly of the parasitoid wasp Eretmocerus hayati.</title>
        <authorList>
            <person name="Zhong Y."/>
            <person name="Liu S."/>
            <person name="Liu Y."/>
        </authorList>
    </citation>
    <scope>NUCLEOTIDE SEQUENCE</scope>
    <source>
        <strain evidence="1">ZJU_SS_LIU_2023</strain>
    </source>
</reference>
<organism evidence="1 2">
    <name type="scientific">Eretmocerus hayati</name>
    <dbReference type="NCBI Taxonomy" id="131215"/>
    <lineage>
        <taxon>Eukaryota</taxon>
        <taxon>Metazoa</taxon>
        <taxon>Ecdysozoa</taxon>
        <taxon>Arthropoda</taxon>
        <taxon>Hexapoda</taxon>
        <taxon>Insecta</taxon>
        <taxon>Pterygota</taxon>
        <taxon>Neoptera</taxon>
        <taxon>Endopterygota</taxon>
        <taxon>Hymenoptera</taxon>
        <taxon>Apocrita</taxon>
        <taxon>Proctotrupomorpha</taxon>
        <taxon>Chalcidoidea</taxon>
        <taxon>Aphelinidae</taxon>
        <taxon>Aphelininae</taxon>
        <taxon>Eretmocerus</taxon>
    </lineage>
</organism>
<dbReference type="Proteomes" id="UP001239111">
    <property type="component" value="Chromosome 3"/>
</dbReference>
<sequence length="353" mass="39992">MIIQRRMKYLVFVVLGFVLVLGIYKSIAKIQIDDKYLSNNSKMVNSRIIKILEGSNNKGADNSSESKDLKEAKLRIQELEEKLKMIENKLETRVSKIYPNVKFLNYKSRKRILVTGGAGFVGSHLVDRLMLAGHEVIAVDNFFTGRKRNVEHWIGHENFELVHHDVVRPLYVEVDEIYHLASPASPPHYMLNPVKTIKTNTLGTINMLGLAKRVGARVLIASTSEVYGDPDEHPQSETYWGHVNPIGPRACYDEGKRVAETLSYAYERQENITVRVARIFNTYGPRMHMNDGRVVSNFVLQALQNNSITIYGDGKQTRSFQYVSDLVDGLVALMASNYSQPVNIGNPVEHTIE</sequence>
<evidence type="ECO:0000313" key="1">
    <source>
        <dbReference type="EMBL" id="KAJ8670613.1"/>
    </source>
</evidence>
<accession>A0ACC2NHE7</accession>
<keyword evidence="2" id="KW-1185">Reference proteome</keyword>
<protein>
    <submittedName>
        <fullName evidence="1">Uncharacterized protein</fullName>
    </submittedName>
</protein>
<comment type="caution">
    <text evidence="1">The sequence shown here is derived from an EMBL/GenBank/DDBJ whole genome shotgun (WGS) entry which is preliminary data.</text>
</comment>
<name>A0ACC2NHE7_9HYME</name>
<feature type="non-terminal residue" evidence="1">
    <location>
        <position position="353"/>
    </location>
</feature>
<proteinExistence type="predicted"/>
<dbReference type="EMBL" id="CM056743">
    <property type="protein sequence ID" value="KAJ8670613.1"/>
    <property type="molecule type" value="Genomic_DNA"/>
</dbReference>
<evidence type="ECO:0000313" key="2">
    <source>
        <dbReference type="Proteomes" id="UP001239111"/>
    </source>
</evidence>
<gene>
    <name evidence="1" type="ORF">QAD02_001872</name>
</gene>